<organism evidence="2 3">
    <name type="scientific">Pseudomarimonas arenosa</name>
    <dbReference type="NCBI Taxonomy" id="2774145"/>
    <lineage>
        <taxon>Bacteria</taxon>
        <taxon>Pseudomonadati</taxon>
        <taxon>Pseudomonadota</taxon>
        <taxon>Gammaproteobacteria</taxon>
        <taxon>Lysobacterales</taxon>
        <taxon>Lysobacteraceae</taxon>
        <taxon>Pseudomarimonas</taxon>
    </lineage>
</organism>
<dbReference type="RefSeq" id="WP_192028990.1">
    <property type="nucleotide sequence ID" value="NZ_JACYTR010000011.1"/>
</dbReference>
<accession>A0AAW3ZKB0</accession>
<dbReference type="AlphaFoldDB" id="A0AAW3ZKB0"/>
<evidence type="ECO:0000313" key="3">
    <source>
        <dbReference type="Proteomes" id="UP000613768"/>
    </source>
</evidence>
<dbReference type="EMBL" id="JACYTR010000011">
    <property type="protein sequence ID" value="MBD8525639.1"/>
    <property type="molecule type" value="Genomic_DNA"/>
</dbReference>
<keyword evidence="1" id="KW-0732">Signal</keyword>
<dbReference type="Proteomes" id="UP000613768">
    <property type="component" value="Unassembled WGS sequence"/>
</dbReference>
<gene>
    <name evidence="2" type="ORF">IFO71_07780</name>
</gene>
<comment type="caution">
    <text evidence="2">The sequence shown here is derived from an EMBL/GenBank/DDBJ whole genome shotgun (WGS) entry which is preliminary data.</text>
</comment>
<proteinExistence type="predicted"/>
<feature type="signal peptide" evidence="1">
    <location>
        <begin position="1"/>
        <end position="21"/>
    </location>
</feature>
<sequence>MTARLLAVGVSGLLLTTASTAAEWKFRPPAEMLDFPGVDRVLAQEDGYLLAMRSRNLPWVELSLADQIKAQHIVPAILNRPLEDALINLGGGHFAYPVYLDADSGDCRLDVVDTSGRAVLQSRFPADSGNCQFVVEGGRRDSAGGVWLARTNTRQAWRIQADGRAIALPMVDDSARVFDLASAAQSPSAYALYRHSEIDTLARLQEGRLLWSQPIAEGVSMRQVLSLPDDDAMLIGIRIGPDGSGPIVLARYAPDGSLRWQREYSEISSAVSVELRVLSEGRLLFRALESLNGPSRLGTLDAEGELLWSDRISGGEFLRFVDDASSNPQLASPTFAYVLRPPTSGETLPRDRIRLLDSGGELLLDTDVEINSAARSAVLRDGSLVVADFEQAVGVRVRHWTARGVLISNQLAEDLSPFTEFHHLRSALLGDDSLRLSYGQNNLLLLEAVDADGNLKWNADLQPEFTIRNHPSSFSLASESSVPLASNANRVCLGPIRYAQPFFLGAYPTPIAIACYARQDGALAYRYDELPGVVSLYLTRGLHLSAENQVRLIESECGQPCADPKLNLITISADGGEVAKRVLQFPGLTNTYRQPYGYEGDNVLPVFAADGSFVILLGAAGGALQWASFDRNGQLIASQNFAVPAQNLLRAQAIGPDKLVLHSLQGERHRLLGLEGQQIRWQREWYAPLALGSQQSSEGFIPALRFVTADNHILLLEQRVEEGRTVAVTSLLDASSGAPLWQVDASLPEGMGVRSLALDVAAGHALISSDRPGGSVLELRSLADGRLLGARSLDCPGSQGCAIESTWVADDGSLRVIDQSAWLARYELDDSIEPARTGQPALAGTWYEPGSNGQGLLVDYNASQGQLLGAWFTYAEADLFDASGLRWFTLQGSLAANAGRAELEIYRNRYGAFDDQPVTPAERVGSAELQLRNCSQLILSYRFDDGELAGQRGTVPLTRLSPNVFDCENADGSVVSAQPASPAASSFQAGQTGAWYTPATSGQGLLFDIRPPSADGSDPGVLLGGWFTYDVEGLEDDETAQHWFLLQGDLAGADSNGAQVPIYRSTGGRFDQRATSNIHRVGIATVRLNGCTSGELSYQFDDSDVAGEFRLRQGQMGLIKLLGCAE</sequence>
<keyword evidence="3" id="KW-1185">Reference proteome</keyword>
<reference evidence="2 3" key="1">
    <citation type="submission" date="2020-09" db="EMBL/GenBank/DDBJ databases">
        <title>Pseudoxanthomonas sp. CAU 1598 isolated from sand of Yaerae Beach.</title>
        <authorList>
            <person name="Kim W."/>
        </authorList>
    </citation>
    <scope>NUCLEOTIDE SEQUENCE [LARGE SCALE GENOMIC DNA]</scope>
    <source>
        <strain evidence="2 3">CAU 1598</strain>
    </source>
</reference>
<protein>
    <submittedName>
        <fullName evidence="2">Uncharacterized protein</fullName>
    </submittedName>
</protein>
<name>A0AAW3ZKB0_9GAMM</name>
<evidence type="ECO:0000313" key="2">
    <source>
        <dbReference type="EMBL" id="MBD8525639.1"/>
    </source>
</evidence>
<evidence type="ECO:0000256" key="1">
    <source>
        <dbReference type="SAM" id="SignalP"/>
    </source>
</evidence>
<feature type="chain" id="PRO_5043520572" evidence="1">
    <location>
        <begin position="22"/>
        <end position="1126"/>
    </location>
</feature>